<evidence type="ECO:0000256" key="4">
    <source>
        <dbReference type="ARBA" id="ARBA00022692"/>
    </source>
</evidence>
<dbReference type="GeneID" id="106817006"/>
<feature type="transmembrane region" description="Helical" evidence="7">
    <location>
        <begin position="247"/>
        <end position="266"/>
    </location>
</feature>
<evidence type="ECO:0000256" key="7">
    <source>
        <dbReference type="RuleBase" id="RU362018"/>
    </source>
</evidence>
<dbReference type="Pfam" id="PF07670">
    <property type="entry name" value="Gate"/>
    <property type="match status" value="1"/>
</dbReference>
<feature type="transmembrane region" description="Helical" evidence="7">
    <location>
        <begin position="300"/>
        <end position="319"/>
    </location>
</feature>
<organism evidence="12 13">
    <name type="scientific">Priapulus caudatus</name>
    <name type="common">Priapulid worm</name>
    <dbReference type="NCBI Taxonomy" id="37621"/>
    <lineage>
        <taxon>Eukaryota</taxon>
        <taxon>Metazoa</taxon>
        <taxon>Ecdysozoa</taxon>
        <taxon>Scalidophora</taxon>
        <taxon>Priapulida</taxon>
        <taxon>Priapulimorpha</taxon>
        <taxon>Priapulimorphida</taxon>
        <taxon>Priapulidae</taxon>
        <taxon>Priapulus</taxon>
    </lineage>
</organism>
<dbReference type="RefSeq" id="XP_014677137.1">
    <property type="nucleotide sequence ID" value="XM_014821651.1"/>
</dbReference>
<accession>A0ABM1EY66</accession>
<dbReference type="InterPro" id="IPR008276">
    <property type="entry name" value="C_nuclsd_transpt"/>
</dbReference>
<evidence type="ECO:0000259" key="11">
    <source>
        <dbReference type="Pfam" id="PF07670"/>
    </source>
</evidence>
<feature type="transmembrane region" description="Helical" evidence="7">
    <location>
        <begin position="272"/>
        <end position="288"/>
    </location>
</feature>
<dbReference type="InterPro" id="IPR018270">
    <property type="entry name" value="C_nuclsd_transpt_met_bac"/>
</dbReference>
<reference evidence="13" key="1">
    <citation type="submission" date="2025-08" db="UniProtKB">
        <authorList>
            <consortium name="RefSeq"/>
        </authorList>
    </citation>
    <scope>IDENTIFICATION</scope>
</reference>
<feature type="domain" description="Concentrative nucleoside transporter N-terminal" evidence="9">
    <location>
        <begin position="277"/>
        <end position="348"/>
    </location>
</feature>
<keyword evidence="7" id="KW-0813">Transport</keyword>
<evidence type="ECO:0000259" key="10">
    <source>
        <dbReference type="Pfam" id="PF07662"/>
    </source>
</evidence>
<feature type="region of interest" description="Disordered" evidence="8">
    <location>
        <begin position="54"/>
        <end position="153"/>
    </location>
</feature>
<comment type="similarity">
    <text evidence="2 7">Belongs to the concentrative nucleoside transporter (CNT) (TC 2.A.41) family.</text>
</comment>
<dbReference type="Proteomes" id="UP000695022">
    <property type="component" value="Unplaced"/>
</dbReference>
<dbReference type="PANTHER" id="PTHR10590:SF4">
    <property type="entry name" value="SOLUTE CARRIER FAMILY 28 MEMBER 3"/>
    <property type="match status" value="1"/>
</dbReference>
<feature type="compositionally biased region" description="Polar residues" evidence="8">
    <location>
        <begin position="117"/>
        <end position="130"/>
    </location>
</feature>
<sequence length="712" mass="77731">MDSYEVDKYENPQPVWKIKHRNSILESATEEEDATVSYADDSAIGMELDELGKEPSVFVSDGEVASPRKQSLSRKTSRGPRNPSGTSLRSDHNHVYIPLPEDIEVTGESPPCDRRSPSVTFVDSGTQRESCTNKDEHDSNSKDSSLNTPKQPSKIDRYRDQVHGFFTDHKSAITVVLYALLALVYLAYFITAVVMDAGRATALLVGTVALAVLMATRLIWRKLGDTLETSISTCYTGMAKRWRWIKWVVFLGLFSAFILFLALDVAKQPRNLVSLGGFVTYVFLLFITSKHPGKVFWRPVLTGIGLQFCLGIFILRVPFGFQAFHFLGRQAEAFFKYSDYGAQFVFGEAYVAHFFAFKILPVIVYFSTVISILYYLGVMQMVIKIIAGGMRIIMGTTAAESVNTAANIFIGQTEAPLLIKPFLPNMTRSELHAVMTGGFATIAGGVLAAYIGFGVPASHLIAASVMTAPGALAVSKLFYPESEVSKMENIKDVEMPKGKERNIIEAASAGASASIKIVAHIAANLLGFLGVLYFVNAALSYFGSLVDFPELSFELLCSYIFRPFAFLMGVEWNDCALVAELLGTKTFLNEFIAYDRLGEFIINRESGTCSQDHPCMSIRSETITTYALCGFANLGSIGVTLGGLGAMAPSRKSELAGLAVRALIAGTVACFMSACIAGLLIRDIDYSLTLDTTLNVTDGTNATQLLEVPLTL</sequence>
<dbReference type="InterPro" id="IPR002668">
    <property type="entry name" value="CNT_N_dom"/>
</dbReference>
<dbReference type="NCBIfam" id="TIGR00804">
    <property type="entry name" value="nupC"/>
    <property type="match status" value="1"/>
</dbReference>
<feature type="transmembrane region" description="Helical" evidence="7">
    <location>
        <begin position="459"/>
        <end position="479"/>
    </location>
</feature>
<evidence type="ECO:0000256" key="6">
    <source>
        <dbReference type="ARBA" id="ARBA00023136"/>
    </source>
</evidence>
<evidence type="ECO:0000259" key="9">
    <source>
        <dbReference type="Pfam" id="PF01773"/>
    </source>
</evidence>
<evidence type="ECO:0000256" key="5">
    <source>
        <dbReference type="ARBA" id="ARBA00022989"/>
    </source>
</evidence>
<comment type="subcellular location">
    <subcellularLocation>
        <location evidence="1">Cell membrane</location>
        <topology evidence="1">Multi-pass membrane protein</topology>
    </subcellularLocation>
</comment>
<evidence type="ECO:0000256" key="1">
    <source>
        <dbReference type="ARBA" id="ARBA00004651"/>
    </source>
</evidence>
<feature type="transmembrane region" description="Helical" evidence="7">
    <location>
        <begin position="431"/>
        <end position="453"/>
    </location>
</feature>
<feature type="compositionally biased region" description="Basic and acidic residues" evidence="8">
    <location>
        <begin position="131"/>
        <end position="141"/>
    </location>
</feature>
<feature type="transmembrane region" description="Helical" evidence="7">
    <location>
        <begin position="658"/>
        <end position="681"/>
    </location>
</feature>
<evidence type="ECO:0000256" key="8">
    <source>
        <dbReference type="SAM" id="MobiDB-lite"/>
    </source>
</evidence>
<dbReference type="PANTHER" id="PTHR10590">
    <property type="entry name" value="SODIUM/NUCLEOSIDE COTRANSPORTER"/>
    <property type="match status" value="1"/>
</dbReference>
<evidence type="ECO:0000313" key="12">
    <source>
        <dbReference type="Proteomes" id="UP000695022"/>
    </source>
</evidence>
<evidence type="ECO:0000256" key="2">
    <source>
        <dbReference type="ARBA" id="ARBA00009033"/>
    </source>
</evidence>
<keyword evidence="12" id="KW-1185">Reference proteome</keyword>
<protein>
    <recommendedName>
        <fullName evidence="7">Sodium/nucleoside cotransporter</fullName>
    </recommendedName>
</protein>
<dbReference type="InterPro" id="IPR011642">
    <property type="entry name" value="Gate_dom"/>
</dbReference>
<dbReference type="Pfam" id="PF01773">
    <property type="entry name" value="Nucleos_tra2_N"/>
    <property type="match status" value="1"/>
</dbReference>
<gene>
    <name evidence="13" type="primary">LOC106817006</name>
</gene>
<proteinExistence type="inferred from homology"/>
<feature type="domain" description="Concentrative nucleoside transporter C-terminal" evidence="10">
    <location>
        <begin position="459"/>
        <end position="678"/>
    </location>
</feature>
<dbReference type="InterPro" id="IPR011657">
    <property type="entry name" value="CNT_C_dom"/>
</dbReference>
<feature type="transmembrane region" description="Helical" evidence="7">
    <location>
        <begin position="354"/>
        <end position="376"/>
    </location>
</feature>
<feature type="transmembrane region" description="Helical" evidence="7">
    <location>
        <begin position="623"/>
        <end position="646"/>
    </location>
</feature>
<name>A0ABM1EY66_PRICU</name>
<feature type="compositionally biased region" description="Polar residues" evidence="8">
    <location>
        <begin position="142"/>
        <end position="151"/>
    </location>
</feature>
<keyword evidence="5 7" id="KW-1133">Transmembrane helix</keyword>
<keyword evidence="4 7" id="KW-0812">Transmembrane</keyword>
<feature type="transmembrane region" description="Helical" evidence="7">
    <location>
        <begin position="521"/>
        <end position="542"/>
    </location>
</feature>
<dbReference type="Pfam" id="PF07662">
    <property type="entry name" value="Nucleos_tra2_C"/>
    <property type="match status" value="1"/>
</dbReference>
<evidence type="ECO:0000256" key="3">
    <source>
        <dbReference type="ARBA" id="ARBA00022475"/>
    </source>
</evidence>
<feature type="transmembrane region" description="Helical" evidence="7">
    <location>
        <begin position="200"/>
        <end position="220"/>
    </location>
</feature>
<feature type="transmembrane region" description="Helical" evidence="7">
    <location>
        <begin position="175"/>
        <end position="194"/>
    </location>
</feature>
<keyword evidence="3" id="KW-1003">Cell membrane</keyword>
<keyword evidence="6 7" id="KW-0472">Membrane</keyword>
<feature type="domain" description="Nucleoside transporter/FeoB GTPase Gate" evidence="11">
    <location>
        <begin position="356"/>
        <end position="454"/>
    </location>
</feature>
<evidence type="ECO:0000313" key="13">
    <source>
        <dbReference type="RefSeq" id="XP_014677137.1"/>
    </source>
</evidence>